<name>A0A2S7AC17_9XANT</name>
<evidence type="ECO:0000256" key="1">
    <source>
        <dbReference type="SAM" id="Phobius"/>
    </source>
</evidence>
<keyword evidence="1" id="KW-0812">Transmembrane</keyword>
<sequence length="117" mass="12381">MQPKPTENEPGIALGVSLIAILGALLVSTLLAGFKPGPMRTGPSTVLLGLYLMAWGTMFLASYFYSHKTFFLRALIWVCEHWSTPKGRVMALCYAALALGLGGVATLSGLGLINVAP</sequence>
<reference evidence="2 3" key="1">
    <citation type="submission" date="2016-08" db="EMBL/GenBank/DDBJ databases">
        <title>Evolution of the type three secretion system and type three effector repertoires in Xanthomonas.</title>
        <authorList>
            <person name="Merda D."/>
            <person name="Briand M."/>
            <person name="Bosis E."/>
            <person name="Rousseau C."/>
            <person name="Portier P."/>
            <person name="Jacques M.-A."/>
            <person name="Fischer-Le Saux M."/>
        </authorList>
    </citation>
    <scope>NUCLEOTIDE SEQUENCE [LARGE SCALE GENOMIC DNA]</scope>
    <source>
        <strain evidence="2 3">CFBP 7645</strain>
    </source>
</reference>
<keyword evidence="1" id="KW-1133">Transmembrane helix</keyword>
<gene>
    <name evidence="2" type="ORF">XarjCFBP7645_19725</name>
</gene>
<accession>A0A2S7AC17</accession>
<keyword evidence="1" id="KW-0472">Membrane</keyword>
<dbReference type="Proteomes" id="UP000239204">
    <property type="component" value="Unassembled WGS sequence"/>
</dbReference>
<dbReference type="EMBL" id="MIGY01000003">
    <property type="protein sequence ID" value="PPU06695.1"/>
    <property type="molecule type" value="Genomic_DNA"/>
</dbReference>
<evidence type="ECO:0000313" key="2">
    <source>
        <dbReference type="EMBL" id="PPU06695.1"/>
    </source>
</evidence>
<organism evidence="2 3">
    <name type="scientific">Xanthomonas arboricola</name>
    <dbReference type="NCBI Taxonomy" id="56448"/>
    <lineage>
        <taxon>Bacteria</taxon>
        <taxon>Pseudomonadati</taxon>
        <taxon>Pseudomonadota</taxon>
        <taxon>Gammaproteobacteria</taxon>
        <taxon>Lysobacterales</taxon>
        <taxon>Lysobacteraceae</taxon>
        <taxon>Xanthomonas</taxon>
    </lineage>
</organism>
<feature type="transmembrane region" description="Helical" evidence="1">
    <location>
        <begin position="12"/>
        <end position="34"/>
    </location>
</feature>
<dbReference type="AlphaFoldDB" id="A0A2S7AC17"/>
<evidence type="ECO:0000313" key="3">
    <source>
        <dbReference type="Proteomes" id="UP000239204"/>
    </source>
</evidence>
<feature type="transmembrane region" description="Helical" evidence="1">
    <location>
        <begin position="91"/>
        <end position="113"/>
    </location>
</feature>
<feature type="transmembrane region" description="Helical" evidence="1">
    <location>
        <begin position="46"/>
        <end position="65"/>
    </location>
</feature>
<protein>
    <submittedName>
        <fullName evidence="2">Uncharacterized protein</fullName>
    </submittedName>
</protein>
<proteinExistence type="predicted"/>
<comment type="caution">
    <text evidence="2">The sequence shown here is derived from an EMBL/GenBank/DDBJ whole genome shotgun (WGS) entry which is preliminary data.</text>
</comment>
<dbReference type="RefSeq" id="WP_104538788.1">
    <property type="nucleotide sequence ID" value="NZ_MIGY01000003.1"/>
</dbReference>